<dbReference type="InterPro" id="IPR050228">
    <property type="entry name" value="Carboxylesterase_BioH"/>
</dbReference>
<name>A0A7H9B5U2_ZYGMR</name>
<dbReference type="InterPro" id="IPR029058">
    <property type="entry name" value="AB_hydrolase_fold"/>
</dbReference>
<dbReference type="OrthoDB" id="94039at2759"/>
<evidence type="ECO:0000259" key="1">
    <source>
        <dbReference type="Pfam" id="PF12697"/>
    </source>
</evidence>
<protein>
    <recommendedName>
        <fullName evidence="1">AB hydrolase-1 domain-containing protein</fullName>
    </recommendedName>
</protein>
<feature type="domain" description="AB hydrolase-1" evidence="1">
    <location>
        <begin position="59"/>
        <end position="322"/>
    </location>
</feature>
<dbReference type="Gene3D" id="3.40.50.1820">
    <property type="entry name" value="alpha/beta hydrolase"/>
    <property type="match status" value="1"/>
</dbReference>
<organism evidence="2 3">
    <name type="scientific">Zygotorulaspora mrakii</name>
    <name type="common">Zygosaccharomyces mrakii</name>
    <dbReference type="NCBI Taxonomy" id="42260"/>
    <lineage>
        <taxon>Eukaryota</taxon>
        <taxon>Fungi</taxon>
        <taxon>Dikarya</taxon>
        <taxon>Ascomycota</taxon>
        <taxon>Saccharomycotina</taxon>
        <taxon>Saccharomycetes</taxon>
        <taxon>Saccharomycetales</taxon>
        <taxon>Saccharomycetaceae</taxon>
        <taxon>Zygotorulaspora</taxon>
    </lineage>
</organism>
<dbReference type="PANTHER" id="PTHR43194">
    <property type="entry name" value="HYDROLASE ALPHA/BETA FOLD FAMILY"/>
    <property type="match status" value="1"/>
</dbReference>
<sequence>MDELLRSRYSKSTRVIKATFPRANDDSTLVPHKDTLNLVYDLYTPTAKSQDHCRSHVNLLFLHGSGMSRCVWEYHVAHLQDYELNWNIHKIVLVDQATHGDSAMLNQDKLGVNFDWSDGARDACKIAEVEFSDGVAAHNVVIGHSMGGFQALCCGVLMPNLFQLLITIEPVVLMHNMINVHDRTVLPTKLYQGLNSKIRDSFKDGKEYEDFMRNGSFFKAVHPEILQRMIDFERVSMCDGTIRTKINREQNIMCYLTLFPTSYWLLDSLKYIKAPVVSIVAELARWSPKENQETLKRQIPNFTQDVVPGADHLVNIEKPLETLRRIICHISRYVASKKVPSNSDLSNDERREKFNIQFYKFRAARVEDGPMALAKF</sequence>
<accession>A0A7H9B5U2</accession>
<evidence type="ECO:0000313" key="2">
    <source>
        <dbReference type="EMBL" id="QLG74081.1"/>
    </source>
</evidence>
<dbReference type="PANTHER" id="PTHR43194:SF2">
    <property type="entry name" value="PEROXISOMAL MEMBRANE PROTEIN LPX1"/>
    <property type="match status" value="1"/>
</dbReference>
<dbReference type="Pfam" id="PF12697">
    <property type="entry name" value="Abhydrolase_6"/>
    <property type="match status" value="1"/>
</dbReference>
<dbReference type="AlphaFoldDB" id="A0A7H9B5U2"/>
<reference evidence="2 3" key="1">
    <citation type="submission" date="2020-07" db="EMBL/GenBank/DDBJ databases">
        <title>The yeast mating-type switching endonuclease HO is a domesticated member of an unorthodox homing genetic element family.</title>
        <authorList>
            <person name="Coughlan A.Y."/>
            <person name="Lombardi L."/>
            <person name="Braun-Galleani S."/>
            <person name="Martos A.R."/>
            <person name="Galeote V."/>
            <person name="Bigey F."/>
            <person name="Dequin S."/>
            <person name="Byrne K.P."/>
            <person name="Wolfe K.H."/>
        </authorList>
    </citation>
    <scope>NUCLEOTIDE SEQUENCE [LARGE SCALE GENOMIC DNA]</scope>
    <source>
        <strain evidence="2 3">NRRL Y-6702</strain>
    </source>
</reference>
<proteinExistence type="predicted"/>
<dbReference type="Proteomes" id="UP000509704">
    <property type="component" value="Chromosome 6"/>
</dbReference>
<evidence type="ECO:0000313" key="3">
    <source>
        <dbReference type="Proteomes" id="UP000509704"/>
    </source>
</evidence>
<dbReference type="KEGG" id="zmk:HG535_0F05930"/>
<dbReference type="GeneID" id="59237839"/>
<gene>
    <name evidence="2" type="ORF">HG535_0F05930</name>
</gene>
<dbReference type="SUPFAM" id="SSF53474">
    <property type="entry name" value="alpha/beta-Hydrolases"/>
    <property type="match status" value="1"/>
</dbReference>
<dbReference type="InterPro" id="IPR000073">
    <property type="entry name" value="AB_hydrolase_1"/>
</dbReference>
<keyword evidence="3" id="KW-1185">Reference proteome</keyword>
<dbReference type="EMBL" id="CP058609">
    <property type="protein sequence ID" value="QLG74081.1"/>
    <property type="molecule type" value="Genomic_DNA"/>
</dbReference>
<dbReference type="RefSeq" id="XP_037145806.1">
    <property type="nucleotide sequence ID" value="XM_037289911.1"/>
</dbReference>